<dbReference type="AlphaFoldDB" id="A0A087LZ92"/>
<protein>
    <submittedName>
        <fullName evidence="1">Uncharacterized protein</fullName>
    </submittedName>
</protein>
<organism evidence="1 2">
    <name type="scientific">Devosia riboflavina</name>
    <dbReference type="NCBI Taxonomy" id="46914"/>
    <lineage>
        <taxon>Bacteria</taxon>
        <taxon>Pseudomonadati</taxon>
        <taxon>Pseudomonadota</taxon>
        <taxon>Alphaproteobacteria</taxon>
        <taxon>Hyphomicrobiales</taxon>
        <taxon>Devosiaceae</taxon>
        <taxon>Devosia</taxon>
    </lineage>
</organism>
<accession>A0A087LZ92</accession>
<dbReference type="RefSeq" id="WP_035085441.1">
    <property type="nucleotide sequence ID" value="NZ_JQGC01000017.1"/>
</dbReference>
<evidence type="ECO:0000313" key="2">
    <source>
        <dbReference type="Proteomes" id="UP000028981"/>
    </source>
</evidence>
<keyword evidence="2" id="KW-1185">Reference proteome</keyword>
<dbReference type="Proteomes" id="UP000028981">
    <property type="component" value="Unassembled WGS sequence"/>
</dbReference>
<evidence type="ECO:0000313" key="1">
    <source>
        <dbReference type="EMBL" id="KFL29945.1"/>
    </source>
</evidence>
<proteinExistence type="predicted"/>
<gene>
    <name evidence="1" type="ORF">JP75_17730</name>
</gene>
<reference evidence="1 2" key="1">
    <citation type="submission" date="2014-08" db="EMBL/GenBank/DDBJ databases">
        <authorList>
            <person name="Hassan Y.I."/>
            <person name="Lepp D."/>
            <person name="Zhou T."/>
        </authorList>
    </citation>
    <scope>NUCLEOTIDE SEQUENCE [LARGE SCALE GENOMIC DNA]</scope>
    <source>
        <strain evidence="1 2">IFO13584</strain>
    </source>
</reference>
<dbReference type="OrthoDB" id="9922574at2"/>
<comment type="caution">
    <text evidence="1">The sequence shown here is derived from an EMBL/GenBank/DDBJ whole genome shotgun (WGS) entry which is preliminary data.</text>
</comment>
<dbReference type="EMBL" id="JQGC01000017">
    <property type="protein sequence ID" value="KFL29945.1"/>
    <property type="molecule type" value="Genomic_DNA"/>
</dbReference>
<name>A0A087LZ92_9HYPH</name>
<sequence>MPSFIEKIAIPGHQVSEHQRLSEQLEELQFELSLRRENDPVTGLMAVAIRRFMADIYRLISREPGSRSLLRLPAGAEIAPEPLRRALEDAEAGLLAFRRAHSDPDSFREDGWLVQGPPA</sequence>